<evidence type="ECO:0000313" key="3">
    <source>
        <dbReference type="Proteomes" id="UP001595833"/>
    </source>
</evidence>
<dbReference type="EMBL" id="JBHSJB010000013">
    <property type="protein sequence ID" value="MFC5055405.1"/>
    <property type="molecule type" value="Genomic_DNA"/>
</dbReference>
<gene>
    <name evidence="2" type="ORF">ACFPFM_16765</name>
</gene>
<evidence type="ECO:0000313" key="2">
    <source>
        <dbReference type="EMBL" id="MFC5055405.1"/>
    </source>
</evidence>
<feature type="domain" description="pPIWI-RE three-gene island" evidence="1">
    <location>
        <begin position="11"/>
        <end position="113"/>
    </location>
</feature>
<name>A0ABV9Y1M0_9PSEU</name>
<sequence length="346" mass="37925">MIEPTTDATGLLTQIARGVVALSEHSDRGGSTPPPYPHETQSALDQLVLWALRENRIPPTGVPDLVYWCTGWTLARWAAMGIGGITEPTQRLVHGVARSPSRACMEITGQAEFADRLFATTVAELDAAGVARARSFLQRNVVMSNTGHRDLMNFDPRSIAVVKAVRHLYEPVPTRLISAGEIALCPTCRLPALAAELPEHGTIWCEAEVCPRDKPVTDSPRATDVILLHRALRLFLALPGLVEQSCLERLRDTGTLLSQRATGTYTGLLDGTDVVFRFYDRTCATLLAGQVVRDQVTVAVLPANTLDHGFRRAFENSLPEDTEISLLSDEELVLRKTTKEKADAKR</sequence>
<dbReference type="InterPro" id="IPR041191">
    <property type="entry name" value="pPIWI_RE_Y"/>
</dbReference>
<keyword evidence="3" id="KW-1185">Reference proteome</keyword>
<accession>A0ABV9Y1M0</accession>
<proteinExistence type="predicted"/>
<dbReference type="Pfam" id="PF18156">
    <property type="entry name" value="pPIWI_RE_Y"/>
    <property type="match status" value="1"/>
</dbReference>
<comment type="caution">
    <text evidence="2">The sequence shown here is derived from an EMBL/GenBank/DDBJ whole genome shotgun (WGS) entry which is preliminary data.</text>
</comment>
<organism evidence="2 3">
    <name type="scientific">Saccharothrix xinjiangensis</name>
    <dbReference type="NCBI Taxonomy" id="204798"/>
    <lineage>
        <taxon>Bacteria</taxon>
        <taxon>Bacillati</taxon>
        <taxon>Actinomycetota</taxon>
        <taxon>Actinomycetes</taxon>
        <taxon>Pseudonocardiales</taxon>
        <taxon>Pseudonocardiaceae</taxon>
        <taxon>Saccharothrix</taxon>
    </lineage>
</organism>
<dbReference type="RefSeq" id="WP_344038677.1">
    <property type="nucleotide sequence ID" value="NZ_BAAAKE010000012.1"/>
</dbReference>
<dbReference type="Proteomes" id="UP001595833">
    <property type="component" value="Unassembled WGS sequence"/>
</dbReference>
<protein>
    <recommendedName>
        <fullName evidence="1">pPIWI-RE three-gene island domain-containing protein</fullName>
    </recommendedName>
</protein>
<evidence type="ECO:0000259" key="1">
    <source>
        <dbReference type="Pfam" id="PF18156"/>
    </source>
</evidence>
<reference evidence="3" key="1">
    <citation type="journal article" date="2019" name="Int. J. Syst. Evol. Microbiol.">
        <title>The Global Catalogue of Microorganisms (GCM) 10K type strain sequencing project: providing services to taxonomists for standard genome sequencing and annotation.</title>
        <authorList>
            <consortium name="The Broad Institute Genomics Platform"/>
            <consortium name="The Broad Institute Genome Sequencing Center for Infectious Disease"/>
            <person name="Wu L."/>
            <person name="Ma J."/>
        </authorList>
    </citation>
    <scope>NUCLEOTIDE SEQUENCE [LARGE SCALE GENOMIC DNA]</scope>
    <source>
        <strain evidence="3">KCTC 12848</strain>
    </source>
</reference>